<dbReference type="AlphaFoldDB" id="A0A225UWF5"/>
<dbReference type="InterPro" id="IPR018800">
    <property type="entry name" value="PRCC"/>
</dbReference>
<organism evidence="1 2">
    <name type="scientific">Phytophthora megakarya</name>
    <dbReference type="NCBI Taxonomy" id="4795"/>
    <lineage>
        <taxon>Eukaryota</taxon>
        <taxon>Sar</taxon>
        <taxon>Stramenopiles</taxon>
        <taxon>Oomycota</taxon>
        <taxon>Peronosporomycetes</taxon>
        <taxon>Peronosporales</taxon>
        <taxon>Peronosporaceae</taxon>
        <taxon>Phytophthora</taxon>
    </lineage>
</organism>
<feature type="non-terminal residue" evidence="1">
    <location>
        <position position="1"/>
    </location>
</feature>
<evidence type="ECO:0000313" key="1">
    <source>
        <dbReference type="EMBL" id="OWY97302.1"/>
    </source>
</evidence>
<name>A0A225UWF5_9STRA</name>
<dbReference type="PANTHER" id="PTHR13621:SF2">
    <property type="entry name" value="PROLINE-RICH PROTEIN PRCC"/>
    <property type="match status" value="1"/>
</dbReference>
<gene>
    <name evidence="1" type="ORF">PHMEG_00032208</name>
</gene>
<sequence>QADAAANAVTWQLYYQQQQIQASYDAVAEGYYVAQGVYDEPGGSSKRRRTREQDIERALQQGHFETMAGHITEVQGPAANDWQAPVDLVTGVGAKGSSDQEVKVQASFWNAQAGTTVSTMKPSRLQRQKHQLNQLAFDAKARDFELLDKRSTALKTKRETYAKYGW</sequence>
<dbReference type="EMBL" id="NBNE01010622">
    <property type="protein sequence ID" value="OWY97302.1"/>
    <property type="molecule type" value="Genomic_DNA"/>
</dbReference>
<dbReference type="Proteomes" id="UP000198211">
    <property type="component" value="Unassembled WGS sequence"/>
</dbReference>
<reference evidence="2" key="1">
    <citation type="submission" date="2017-03" db="EMBL/GenBank/DDBJ databases">
        <title>Phytopthora megakarya and P. palmivora, two closely related causual agents of cacao black pod achieved similar genome size and gene model numbers by different mechanisms.</title>
        <authorList>
            <person name="Ali S."/>
            <person name="Shao J."/>
            <person name="Larry D.J."/>
            <person name="Kronmiller B."/>
            <person name="Shen D."/>
            <person name="Strem M.D."/>
            <person name="Melnick R.L."/>
            <person name="Guiltinan M.J."/>
            <person name="Tyler B.M."/>
            <person name="Meinhardt L.W."/>
            <person name="Bailey B.A."/>
        </authorList>
    </citation>
    <scope>NUCLEOTIDE SEQUENCE [LARGE SCALE GENOMIC DNA]</scope>
    <source>
        <strain evidence="2">zdho120</strain>
    </source>
</reference>
<evidence type="ECO:0000313" key="2">
    <source>
        <dbReference type="Proteomes" id="UP000198211"/>
    </source>
</evidence>
<comment type="caution">
    <text evidence="1">The sequence shown here is derived from an EMBL/GenBank/DDBJ whole genome shotgun (WGS) entry which is preliminary data.</text>
</comment>
<dbReference type="OrthoDB" id="206969at2759"/>
<dbReference type="Pfam" id="PF10253">
    <property type="entry name" value="PRCC"/>
    <property type="match status" value="1"/>
</dbReference>
<proteinExistence type="predicted"/>
<dbReference type="PANTHER" id="PTHR13621">
    <property type="entry name" value="PROLINE-RICH PROTEIN PRCC"/>
    <property type="match status" value="1"/>
</dbReference>
<protein>
    <submittedName>
        <fullName evidence="1">Uncharacterized protein</fullName>
    </submittedName>
</protein>
<keyword evidence="2" id="KW-1185">Reference proteome</keyword>
<dbReference type="STRING" id="4795.A0A225UWF5"/>
<dbReference type="GO" id="GO:0005634">
    <property type="term" value="C:nucleus"/>
    <property type="evidence" value="ECO:0007669"/>
    <property type="project" value="TreeGrafter"/>
</dbReference>
<accession>A0A225UWF5</accession>